<organism evidence="1 2">
    <name type="scientific">Candidatus Methanoperedens nitratireducens</name>
    <dbReference type="NCBI Taxonomy" id="1392998"/>
    <lineage>
        <taxon>Archaea</taxon>
        <taxon>Methanobacteriati</taxon>
        <taxon>Methanobacteriota</taxon>
        <taxon>Stenosarchaea group</taxon>
        <taxon>Methanomicrobia</taxon>
        <taxon>Methanosarcinales</taxon>
        <taxon>ANME-2 cluster</taxon>
        <taxon>Candidatus Methanoperedentaceae</taxon>
        <taxon>Candidatus Methanoperedens</taxon>
    </lineage>
</organism>
<sequence>MDLKIKPIGVIKKSNSGLSDVIIYSDFERVIGSIMQKFEEGINLLIVHKNHNSIDEHQVKISIAELINRKGNLLTVKGIEADDDSVIDIRLSSEI</sequence>
<evidence type="ECO:0000313" key="1">
    <source>
        <dbReference type="EMBL" id="KCZ71214.1"/>
    </source>
</evidence>
<keyword evidence="2" id="KW-1185">Reference proteome</keyword>
<gene>
    <name evidence="1" type="ORF">ANME2D_03249</name>
</gene>
<dbReference type="Proteomes" id="UP000027153">
    <property type="component" value="Unassembled WGS sequence"/>
</dbReference>
<accession>A0A062V5Y3</accession>
<proteinExistence type="predicted"/>
<dbReference type="AlphaFoldDB" id="A0A062V5Y3"/>
<comment type="caution">
    <text evidence="1">The sequence shown here is derived from an EMBL/GenBank/DDBJ whole genome shotgun (WGS) entry which is preliminary data.</text>
</comment>
<protein>
    <submittedName>
        <fullName evidence="1">Uncharacterized protein</fullName>
    </submittedName>
</protein>
<dbReference type="OrthoDB" id="146009at2157"/>
<reference evidence="1 2" key="1">
    <citation type="journal article" date="2013" name="Nature">
        <title>Anaerobic oxidation of methane coupled to nitrate reduction in a novel archaeal lineage.</title>
        <authorList>
            <person name="Haroon M.F."/>
            <person name="Hu S."/>
            <person name="Shi Y."/>
            <person name="Imelfort M."/>
            <person name="Keller J."/>
            <person name="Hugenholtz P."/>
            <person name="Yuan Z."/>
            <person name="Tyson G.W."/>
        </authorList>
    </citation>
    <scope>NUCLEOTIDE SEQUENCE [LARGE SCALE GENOMIC DNA]</scope>
    <source>
        <strain evidence="1 2">ANME-2d</strain>
    </source>
</reference>
<dbReference type="RefSeq" id="WP_048093494.1">
    <property type="nucleotide sequence ID" value="NZ_JMIY01000007.1"/>
</dbReference>
<dbReference type="EMBL" id="JMIY01000007">
    <property type="protein sequence ID" value="KCZ71214.1"/>
    <property type="molecule type" value="Genomic_DNA"/>
</dbReference>
<name>A0A062V5Y3_9EURY</name>
<evidence type="ECO:0000313" key="2">
    <source>
        <dbReference type="Proteomes" id="UP000027153"/>
    </source>
</evidence>